<dbReference type="GO" id="GO:0016787">
    <property type="term" value="F:hydrolase activity"/>
    <property type="evidence" value="ECO:0007669"/>
    <property type="project" value="UniProtKB-UniRule"/>
</dbReference>
<dbReference type="SUPFAM" id="SSF56300">
    <property type="entry name" value="Metallo-dependent phosphatases"/>
    <property type="match status" value="1"/>
</dbReference>
<evidence type="ECO:0000256" key="1">
    <source>
        <dbReference type="ARBA" id="ARBA00008950"/>
    </source>
</evidence>
<dbReference type="GO" id="GO:0046872">
    <property type="term" value="F:metal ion binding"/>
    <property type="evidence" value="ECO:0007669"/>
    <property type="project" value="UniProtKB-KW"/>
</dbReference>
<dbReference type="InterPro" id="IPR029052">
    <property type="entry name" value="Metallo-depent_PP-like"/>
</dbReference>
<name>A0A1G8UJ54_9GAMM</name>
<comment type="similarity">
    <text evidence="1 2">Belongs to the metallophosphoesterase superfamily. YfcE family.</text>
</comment>
<evidence type="ECO:0000313" key="5">
    <source>
        <dbReference type="Proteomes" id="UP000199527"/>
    </source>
</evidence>
<feature type="domain" description="Calcineurin-like phosphoesterase" evidence="3">
    <location>
        <begin position="2"/>
        <end position="154"/>
    </location>
</feature>
<dbReference type="AlphaFoldDB" id="A0A1G8UJ54"/>
<dbReference type="InterPro" id="IPR000979">
    <property type="entry name" value="Phosphodiesterase_MJ0936/Vps29"/>
</dbReference>
<dbReference type="Proteomes" id="UP000199527">
    <property type="component" value="Unassembled WGS sequence"/>
</dbReference>
<dbReference type="InterPro" id="IPR024654">
    <property type="entry name" value="Calcineurin-like_PHP_lpxH"/>
</dbReference>
<keyword evidence="5" id="KW-1185">Reference proteome</keyword>
<dbReference type="Pfam" id="PF12850">
    <property type="entry name" value="Metallophos_2"/>
    <property type="match status" value="1"/>
</dbReference>
<evidence type="ECO:0000313" key="4">
    <source>
        <dbReference type="EMBL" id="SDJ53634.1"/>
    </source>
</evidence>
<evidence type="ECO:0000256" key="2">
    <source>
        <dbReference type="RuleBase" id="RU362039"/>
    </source>
</evidence>
<evidence type="ECO:0000259" key="3">
    <source>
        <dbReference type="Pfam" id="PF12850"/>
    </source>
</evidence>
<dbReference type="NCBIfam" id="TIGR00040">
    <property type="entry name" value="yfcE"/>
    <property type="match status" value="1"/>
</dbReference>
<accession>A0A1G8UJ54</accession>
<dbReference type="InterPro" id="IPR041802">
    <property type="entry name" value="MPP_YfcE"/>
</dbReference>
<dbReference type="OrthoDB" id="9800565at2"/>
<proteinExistence type="inferred from homology"/>
<dbReference type="Gene3D" id="3.60.21.10">
    <property type="match status" value="1"/>
</dbReference>
<dbReference type="RefSeq" id="WP_090365479.1">
    <property type="nucleotide sequence ID" value="NZ_FNEM01000009.1"/>
</dbReference>
<comment type="cofactor">
    <cofactor evidence="2">
        <name>a divalent metal cation</name>
        <dbReference type="ChEBI" id="CHEBI:60240"/>
    </cofactor>
</comment>
<gene>
    <name evidence="4" type="ORF">SAMN04488540_109102</name>
</gene>
<sequence length="181" mass="20312">MLFISDIHGCLPALERALEWAQRKSCRHLILLGDVLNHGPRNPVPEGYNPPAVAERLNQWADRILAVRGNCDSEVDQMLCQFPLMADYNNLMLGNKRAFVTHGHLWNDTQLPPLAEGDLFCFGHSHIPMARWQEKRLMFNPGSITLPKGGFAPSLGHFDGKLLTVMDLDGNVIEQASINEF</sequence>
<dbReference type="CDD" id="cd00841">
    <property type="entry name" value="MPP_YfcE"/>
    <property type="match status" value="1"/>
</dbReference>
<dbReference type="NCBIfam" id="NF006988">
    <property type="entry name" value="PRK09453.1"/>
    <property type="match status" value="1"/>
</dbReference>
<dbReference type="EC" id="3.1.4.-" evidence="2"/>
<keyword evidence="2" id="KW-0479">Metal-binding</keyword>
<protein>
    <recommendedName>
        <fullName evidence="2">Phosphoesterase</fullName>
        <ecNumber evidence="2">3.1.4.-</ecNumber>
    </recommendedName>
</protein>
<organism evidence="4 5">
    <name type="scientific">Ferrimonas sediminum</name>
    <dbReference type="NCBI Taxonomy" id="718193"/>
    <lineage>
        <taxon>Bacteria</taxon>
        <taxon>Pseudomonadati</taxon>
        <taxon>Pseudomonadota</taxon>
        <taxon>Gammaproteobacteria</taxon>
        <taxon>Alteromonadales</taxon>
        <taxon>Ferrimonadaceae</taxon>
        <taxon>Ferrimonas</taxon>
    </lineage>
</organism>
<reference evidence="5" key="1">
    <citation type="submission" date="2016-10" db="EMBL/GenBank/DDBJ databases">
        <authorList>
            <person name="Varghese N."/>
            <person name="Submissions S."/>
        </authorList>
    </citation>
    <scope>NUCLEOTIDE SEQUENCE [LARGE SCALE GENOMIC DNA]</scope>
    <source>
        <strain evidence="5">DSM 23317</strain>
    </source>
</reference>
<dbReference type="PANTHER" id="PTHR11124">
    <property type="entry name" value="VACUOLAR SORTING PROTEIN VPS29"/>
    <property type="match status" value="1"/>
</dbReference>
<dbReference type="EMBL" id="FNEM01000009">
    <property type="protein sequence ID" value="SDJ53634.1"/>
    <property type="molecule type" value="Genomic_DNA"/>
</dbReference>